<evidence type="ECO:0000256" key="9">
    <source>
        <dbReference type="SAM" id="MobiDB-lite"/>
    </source>
</evidence>
<feature type="compositionally biased region" description="Low complexity" evidence="9">
    <location>
        <begin position="625"/>
        <end position="640"/>
    </location>
</feature>
<dbReference type="GO" id="GO:0006357">
    <property type="term" value="P:regulation of transcription by RNA polymerase II"/>
    <property type="evidence" value="ECO:0007669"/>
    <property type="project" value="TreeGrafter"/>
</dbReference>
<keyword evidence="3 8" id="KW-0863">Zinc-finger</keyword>
<comment type="subcellular location">
    <subcellularLocation>
        <location evidence="1">Nucleus</location>
    </subcellularLocation>
</comment>
<dbReference type="RefSeq" id="XP_025467800.1">
    <property type="nucleotide sequence ID" value="XM_025613281.1"/>
</dbReference>
<keyword evidence="4" id="KW-0862">Zinc</keyword>
<name>A0A317WSA4_9EURO</name>
<feature type="region of interest" description="Disordered" evidence="9">
    <location>
        <begin position="1"/>
        <end position="77"/>
    </location>
</feature>
<gene>
    <name evidence="11" type="ORF">BO94DRAFT_546168</name>
</gene>
<keyword evidence="6" id="KW-0804">Transcription</keyword>
<feature type="region of interest" description="Disordered" evidence="9">
    <location>
        <begin position="613"/>
        <end position="645"/>
    </location>
</feature>
<dbReference type="EMBL" id="MSFK01000013">
    <property type="protein sequence ID" value="PWY88017.1"/>
    <property type="molecule type" value="Genomic_DNA"/>
</dbReference>
<evidence type="ECO:0000256" key="4">
    <source>
        <dbReference type="ARBA" id="ARBA00022833"/>
    </source>
</evidence>
<dbReference type="InterPro" id="IPR013087">
    <property type="entry name" value="Znf_C2H2_type"/>
</dbReference>
<dbReference type="GO" id="GO:0008270">
    <property type="term" value="F:zinc ion binding"/>
    <property type="evidence" value="ECO:0007669"/>
    <property type="project" value="UniProtKB-KW"/>
</dbReference>
<feature type="compositionally biased region" description="Polar residues" evidence="9">
    <location>
        <begin position="166"/>
        <end position="195"/>
    </location>
</feature>
<dbReference type="PANTHER" id="PTHR46179:SF13">
    <property type="entry name" value="C2H2-TYPE DOMAIN-CONTAINING PROTEIN"/>
    <property type="match status" value="1"/>
</dbReference>
<evidence type="ECO:0000256" key="7">
    <source>
        <dbReference type="ARBA" id="ARBA00023242"/>
    </source>
</evidence>
<keyword evidence="12" id="KW-1185">Reference proteome</keyword>
<evidence type="ECO:0000256" key="2">
    <source>
        <dbReference type="ARBA" id="ARBA00022723"/>
    </source>
</evidence>
<evidence type="ECO:0000256" key="5">
    <source>
        <dbReference type="ARBA" id="ARBA00023015"/>
    </source>
</evidence>
<dbReference type="OrthoDB" id="9368434at2759"/>
<feature type="domain" description="C2H2-type" evidence="10">
    <location>
        <begin position="420"/>
        <end position="447"/>
    </location>
</feature>
<reference evidence="11 12" key="1">
    <citation type="submission" date="2016-12" db="EMBL/GenBank/DDBJ databases">
        <title>The genomes of Aspergillus section Nigri reveals drivers in fungal speciation.</title>
        <authorList>
            <consortium name="DOE Joint Genome Institute"/>
            <person name="Vesth T.C."/>
            <person name="Nybo J."/>
            <person name="Theobald S."/>
            <person name="Brandl J."/>
            <person name="Frisvad J.C."/>
            <person name="Nielsen K.F."/>
            <person name="Lyhne E.K."/>
            <person name="Kogle M.E."/>
            <person name="Kuo A."/>
            <person name="Riley R."/>
            <person name="Clum A."/>
            <person name="Nolan M."/>
            <person name="Lipzen A."/>
            <person name="Salamov A."/>
            <person name="Henrissat B."/>
            <person name="Wiebenga A."/>
            <person name="De Vries R.P."/>
            <person name="Grigoriev I.V."/>
            <person name="Mortensen U.H."/>
            <person name="Andersen M.R."/>
            <person name="Baker S.E."/>
        </authorList>
    </citation>
    <scope>NUCLEOTIDE SEQUENCE [LARGE SCALE GENOMIC DNA]</scope>
    <source>
        <strain evidence="11 12">CBS 115572</strain>
    </source>
</reference>
<dbReference type="PROSITE" id="PS50157">
    <property type="entry name" value="ZINC_FINGER_C2H2_2"/>
    <property type="match status" value="1"/>
</dbReference>
<dbReference type="GO" id="GO:0005634">
    <property type="term" value="C:nucleus"/>
    <property type="evidence" value="ECO:0007669"/>
    <property type="project" value="UniProtKB-SubCell"/>
</dbReference>
<keyword evidence="7" id="KW-0539">Nucleus</keyword>
<keyword evidence="2" id="KW-0479">Metal-binding</keyword>
<accession>A0A317WSA4</accession>
<dbReference type="STRING" id="1450535.A0A317WSA4"/>
<sequence length="750" mass="83763">MITSQKPEAVKSQHPRRGRVMSSRPPSLLSPTDAHASSHPRFRLRKEETFHATSPSSDDEDILADLHPLPRRSPTSPAALQAIIAGQERMTKMLSRFDLRSPRKPLSREDDDELPVRKGVLEIHLRRSQSGRGDSFNMDVDKDQRSPRKEAPTKARKVHCHPSDSGLGTSVSSCQTTSSRQVKEGQLSQDNSITNSQAQSAITSSIMAIEPEATPKQKLSLGACLEIEKRILGPLLGQDMIKPFHHIVESARRQIANEQIGTLRDLEKALLYVAADVESEVGSYYQFCSSTILCLHETYTYLNPRDLCMPSDKSYSNSYFLDLTAQVHRFKAMRDEARKNKKDAPEAKLILKGGMSETGRPLELVAQKDGEAVSMQTGKPYDAHAPPLVKRTLSLGEADEGARRSMARRKKNAPPMNINTKCSHCDKIFQRPCDLTKHEKTHSRPFKCPFEGCKYHELGWPTEKENERHINDRHSTTPRMYACTFNGCAYKSKRESNCKQHMEKAHGWNYVRAKNNGRNAKRRATSARASPAEESTAHSSPLHMGPDPVSSIQLAPAQVASLQMASDQISPLQMSSDQVSLLQMHPDHMSPLQLSLDHMSPLQMTPDRASPAEMHSLQMSPDQGSSVQLSPPQVSPAQLSTPATGPLQSPTGFVNYPQTQMFQLQDPYTQLKNEDCVLYTDNDFAPYNGSTEFFEDASFGYGEHLYQTGQMDISSMGALCDDPFMNNMLWDNTFPDENLYAINQPPMGPF</sequence>
<evidence type="ECO:0000259" key="10">
    <source>
        <dbReference type="PROSITE" id="PS50157"/>
    </source>
</evidence>
<evidence type="ECO:0000256" key="1">
    <source>
        <dbReference type="ARBA" id="ARBA00004123"/>
    </source>
</evidence>
<dbReference type="SMART" id="SM00355">
    <property type="entry name" value="ZnF_C2H2"/>
    <property type="match status" value="3"/>
</dbReference>
<evidence type="ECO:0000256" key="6">
    <source>
        <dbReference type="ARBA" id="ARBA00023163"/>
    </source>
</evidence>
<organism evidence="11 12">
    <name type="scientific">Aspergillus sclerotioniger CBS 115572</name>
    <dbReference type="NCBI Taxonomy" id="1450535"/>
    <lineage>
        <taxon>Eukaryota</taxon>
        <taxon>Fungi</taxon>
        <taxon>Dikarya</taxon>
        <taxon>Ascomycota</taxon>
        <taxon>Pezizomycotina</taxon>
        <taxon>Eurotiomycetes</taxon>
        <taxon>Eurotiomycetidae</taxon>
        <taxon>Eurotiales</taxon>
        <taxon>Aspergillaceae</taxon>
        <taxon>Aspergillus</taxon>
        <taxon>Aspergillus subgen. Circumdati</taxon>
    </lineage>
</organism>
<evidence type="ECO:0000256" key="3">
    <source>
        <dbReference type="ARBA" id="ARBA00022771"/>
    </source>
</evidence>
<dbReference type="PANTHER" id="PTHR46179">
    <property type="entry name" value="ZINC FINGER PROTEIN"/>
    <property type="match status" value="1"/>
</dbReference>
<feature type="compositionally biased region" description="Basic and acidic residues" evidence="9">
    <location>
        <begin position="139"/>
        <end position="153"/>
    </location>
</feature>
<evidence type="ECO:0000313" key="11">
    <source>
        <dbReference type="EMBL" id="PWY88017.1"/>
    </source>
</evidence>
<protein>
    <submittedName>
        <fullName evidence="11">C2H2 transcription factor</fullName>
    </submittedName>
</protein>
<proteinExistence type="predicted"/>
<evidence type="ECO:0000256" key="8">
    <source>
        <dbReference type="PROSITE-ProRule" id="PRU00042"/>
    </source>
</evidence>
<feature type="region of interest" description="Disordered" evidence="9">
    <location>
        <begin position="511"/>
        <end position="550"/>
    </location>
</feature>
<dbReference type="Proteomes" id="UP000246702">
    <property type="component" value="Unassembled WGS sequence"/>
</dbReference>
<dbReference type="InterPro" id="IPR051061">
    <property type="entry name" value="Zinc_finger_trans_reg"/>
</dbReference>
<dbReference type="AlphaFoldDB" id="A0A317WSA4"/>
<dbReference type="PROSITE" id="PS00028">
    <property type="entry name" value="ZINC_FINGER_C2H2_1"/>
    <property type="match status" value="1"/>
</dbReference>
<evidence type="ECO:0000313" key="12">
    <source>
        <dbReference type="Proteomes" id="UP000246702"/>
    </source>
</evidence>
<dbReference type="GeneID" id="37115424"/>
<keyword evidence="5" id="KW-0805">Transcription regulation</keyword>
<comment type="caution">
    <text evidence="11">The sequence shown here is derived from an EMBL/GenBank/DDBJ whole genome shotgun (WGS) entry which is preliminary data.</text>
</comment>
<feature type="region of interest" description="Disordered" evidence="9">
    <location>
        <begin position="125"/>
        <end position="195"/>
    </location>
</feature>